<keyword evidence="2" id="KW-1003">Cell membrane</keyword>
<evidence type="ECO:0000256" key="6">
    <source>
        <dbReference type="ARBA" id="ARBA00022989"/>
    </source>
</evidence>
<dbReference type="InterPro" id="IPR051050">
    <property type="entry name" value="Lipid_II_flippase_MurJ/MviN"/>
</dbReference>
<keyword evidence="3 8" id="KW-0812">Transmembrane</keyword>
<feature type="transmembrane region" description="Helical" evidence="8">
    <location>
        <begin position="362"/>
        <end position="383"/>
    </location>
</feature>
<dbReference type="Proteomes" id="UP001501586">
    <property type="component" value="Unassembled WGS sequence"/>
</dbReference>
<keyword evidence="7 8" id="KW-0472">Membrane</keyword>
<evidence type="ECO:0000256" key="3">
    <source>
        <dbReference type="ARBA" id="ARBA00022692"/>
    </source>
</evidence>
<evidence type="ECO:0000313" key="10">
    <source>
        <dbReference type="Proteomes" id="UP001501586"/>
    </source>
</evidence>
<evidence type="ECO:0000256" key="7">
    <source>
        <dbReference type="ARBA" id="ARBA00023136"/>
    </source>
</evidence>
<dbReference type="PANTHER" id="PTHR47019">
    <property type="entry name" value="LIPID II FLIPPASE MURJ"/>
    <property type="match status" value="1"/>
</dbReference>
<gene>
    <name evidence="9" type="ORF">GCM10022261_27470</name>
</gene>
<dbReference type="PRINTS" id="PR01806">
    <property type="entry name" value="VIRFACTRMVIN"/>
</dbReference>
<feature type="transmembrane region" description="Helical" evidence="8">
    <location>
        <begin position="323"/>
        <end position="342"/>
    </location>
</feature>
<feature type="transmembrane region" description="Helical" evidence="8">
    <location>
        <begin position="133"/>
        <end position="153"/>
    </location>
</feature>
<name>A0ABP8EMI2_9MICO</name>
<evidence type="ECO:0000256" key="5">
    <source>
        <dbReference type="ARBA" id="ARBA00022984"/>
    </source>
</evidence>
<dbReference type="InterPro" id="IPR004268">
    <property type="entry name" value="MurJ"/>
</dbReference>
<reference evidence="10" key="1">
    <citation type="journal article" date="2019" name="Int. J. Syst. Evol. Microbiol.">
        <title>The Global Catalogue of Microorganisms (GCM) 10K type strain sequencing project: providing services to taxonomists for standard genome sequencing and annotation.</title>
        <authorList>
            <consortium name="The Broad Institute Genomics Platform"/>
            <consortium name="The Broad Institute Genome Sequencing Center for Infectious Disease"/>
            <person name="Wu L."/>
            <person name="Ma J."/>
        </authorList>
    </citation>
    <scope>NUCLEOTIDE SEQUENCE [LARGE SCALE GENOMIC DNA]</scope>
    <source>
        <strain evidence="10">JCM 17458</strain>
    </source>
</reference>
<feature type="transmembrane region" description="Helical" evidence="8">
    <location>
        <begin position="242"/>
        <end position="263"/>
    </location>
</feature>
<keyword evidence="4" id="KW-0133">Cell shape</keyword>
<feature type="transmembrane region" description="Helical" evidence="8">
    <location>
        <begin position="91"/>
        <end position="113"/>
    </location>
</feature>
<feature type="transmembrane region" description="Helical" evidence="8">
    <location>
        <begin position="193"/>
        <end position="216"/>
    </location>
</feature>
<organism evidence="9 10">
    <name type="scientific">Brevibacterium daeguense</name>
    <dbReference type="NCBI Taxonomy" id="909936"/>
    <lineage>
        <taxon>Bacteria</taxon>
        <taxon>Bacillati</taxon>
        <taxon>Actinomycetota</taxon>
        <taxon>Actinomycetes</taxon>
        <taxon>Micrococcales</taxon>
        <taxon>Brevibacteriaceae</taxon>
        <taxon>Brevibacterium</taxon>
    </lineage>
</organism>
<feature type="transmembrane region" description="Helical" evidence="8">
    <location>
        <begin position="160"/>
        <end position="181"/>
    </location>
</feature>
<evidence type="ECO:0000256" key="1">
    <source>
        <dbReference type="ARBA" id="ARBA00004651"/>
    </source>
</evidence>
<keyword evidence="5" id="KW-0573">Peptidoglycan synthesis</keyword>
<feature type="transmembrane region" description="Helical" evidence="8">
    <location>
        <begin position="426"/>
        <end position="450"/>
    </location>
</feature>
<feature type="transmembrane region" description="Helical" evidence="8">
    <location>
        <begin position="283"/>
        <end position="302"/>
    </location>
</feature>
<feature type="transmembrane region" description="Helical" evidence="8">
    <location>
        <begin position="496"/>
        <end position="522"/>
    </location>
</feature>
<dbReference type="RefSeq" id="WP_236863016.1">
    <property type="nucleotide sequence ID" value="NZ_BAABAZ010000012.1"/>
</dbReference>
<feature type="transmembrane region" description="Helical" evidence="8">
    <location>
        <begin position="56"/>
        <end position="79"/>
    </location>
</feature>
<evidence type="ECO:0000313" key="9">
    <source>
        <dbReference type="EMBL" id="GAA4285216.1"/>
    </source>
</evidence>
<comment type="subcellular location">
    <subcellularLocation>
        <location evidence="1">Cell membrane</location>
        <topology evidence="1">Multi-pass membrane protein</topology>
    </subcellularLocation>
</comment>
<dbReference type="PANTHER" id="PTHR47019:SF1">
    <property type="entry name" value="LIPID II FLIPPASE MURJ"/>
    <property type="match status" value="1"/>
</dbReference>
<evidence type="ECO:0000256" key="8">
    <source>
        <dbReference type="SAM" id="Phobius"/>
    </source>
</evidence>
<proteinExistence type="predicted"/>
<sequence length="539" mass="55190">MTPRWLRLLASAALAVSIVTMLSRLVGFARWLVFSPTVGAGAVGTAYQSANQVPNILFEVVAGGALAGSVVPLLAAPLARGDIREVSRIASALLTWAVTLTLPLTVLVAVFHQPLAELLVSPDSGTGALAGRFLLMFSPQLVLYAIGAVLTGVLQAHRRFLWPAFVPLLSSLVVIATYFAYGAMATDTDSAAPSALAVLGWGTTAGVAMLALPLALPTARTGVRLRVTWRFPVGVASRAGRLAAAGMTALVAQQIAVLVTLVISNRVGGTGVFVVFSYIQAVYLLPYAVLAVPIVTVVFPRLSRQVAEKSSEVTSTVSTTTGAIIRVGVLGAVILIAAAHPLQVFFSSFDAASGSSEVPFDAMAAGIMLIALAVPGWCMVAWASRVFYAVERSRYAAIGTTTGWVLVSLTVVIGAGFVPAEGRSTATLLLVCGAYAVGMTAAGVVLLILVRRAAGPEAVAGLAVGVLITSLLGAAVAWGSAALSQLLLSVLSEVPILLGAVLSGIGAALAGAAVMIGALLAFDRRLIARTLELASGRGM</sequence>
<evidence type="ECO:0000256" key="2">
    <source>
        <dbReference type="ARBA" id="ARBA00022475"/>
    </source>
</evidence>
<comment type="caution">
    <text evidence="9">The sequence shown here is derived from an EMBL/GenBank/DDBJ whole genome shotgun (WGS) entry which is preliminary data.</text>
</comment>
<protein>
    <submittedName>
        <fullName evidence="9">Lipid II flippase MurJ</fullName>
    </submittedName>
</protein>
<keyword evidence="6 8" id="KW-1133">Transmembrane helix</keyword>
<dbReference type="Pfam" id="PF03023">
    <property type="entry name" value="MurJ"/>
    <property type="match status" value="1"/>
</dbReference>
<feature type="transmembrane region" description="Helical" evidence="8">
    <location>
        <begin position="462"/>
        <end position="484"/>
    </location>
</feature>
<keyword evidence="10" id="KW-1185">Reference proteome</keyword>
<dbReference type="EMBL" id="BAABAZ010000012">
    <property type="protein sequence ID" value="GAA4285216.1"/>
    <property type="molecule type" value="Genomic_DNA"/>
</dbReference>
<evidence type="ECO:0000256" key="4">
    <source>
        <dbReference type="ARBA" id="ARBA00022960"/>
    </source>
</evidence>
<accession>A0ABP8EMI2</accession>
<feature type="transmembrane region" description="Helical" evidence="8">
    <location>
        <begin position="395"/>
        <end position="420"/>
    </location>
</feature>